<comment type="caution">
    <text evidence="4">The sequence shown here is derived from an EMBL/GenBank/DDBJ whole genome shotgun (WGS) entry which is preliminary data.</text>
</comment>
<dbReference type="EC" id="3.1.5.1" evidence="4"/>
<dbReference type="eggNOG" id="COG0232">
    <property type="taxonomic scope" value="Bacteria"/>
</dbReference>
<protein>
    <submittedName>
        <fullName evidence="4">Deoxyguanosinetriphosphate triphosphohydrolase-like protein</fullName>
        <ecNumber evidence="4">3.1.5.1</ecNumber>
    </submittedName>
</protein>
<dbReference type="NCBIfam" id="TIGR01353">
    <property type="entry name" value="dGTP_triPase"/>
    <property type="match status" value="1"/>
</dbReference>
<dbReference type="PROSITE" id="PS51831">
    <property type="entry name" value="HD"/>
    <property type="match status" value="1"/>
</dbReference>
<evidence type="ECO:0000256" key="1">
    <source>
        <dbReference type="ARBA" id="ARBA00022801"/>
    </source>
</evidence>
<name>A0A087D1X4_BIFRU</name>
<organism evidence="4 5">
    <name type="scientific">Bifidobacterium ruminantium</name>
    <dbReference type="NCBI Taxonomy" id="78346"/>
    <lineage>
        <taxon>Bacteria</taxon>
        <taxon>Bacillati</taxon>
        <taxon>Actinomycetota</taxon>
        <taxon>Actinomycetes</taxon>
        <taxon>Bifidobacteriales</taxon>
        <taxon>Bifidobacteriaceae</taxon>
        <taxon>Bifidobacterium</taxon>
    </lineage>
</organism>
<dbReference type="Gene3D" id="1.10.3210.10">
    <property type="entry name" value="Hypothetical protein af1432"/>
    <property type="match status" value="1"/>
</dbReference>
<feature type="region of interest" description="Disordered" evidence="2">
    <location>
        <begin position="1"/>
        <end position="27"/>
    </location>
</feature>
<keyword evidence="1 4" id="KW-0378">Hydrolase</keyword>
<gene>
    <name evidence="4" type="ORF">BRUM_1308</name>
</gene>
<dbReference type="Pfam" id="PF13286">
    <property type="entry name" value="HD_assoc"/>
    <property type="match status" value="1"/>
</dbReference>
<sequence length="419" mass="46078">MTSEGYCASDEERWAPESPKSSSRTAFQRDRARLIHSSALRRLGAKTQILVAGTDDFARTRLTHTLEVAQIGRQIGSSLGCDPDVVDCACLAHDLGHPPFGHNGERALAEIARDIGGFEGNAQTLRLLTRLEPKVMFPDGRSAGVNLTRAALDAAVKYPWTLDEAAAHPKGERGAKFCVYPDDTDVFDWLKRGASDPTRRPIECQVMDLADDIAYSVHDVEDAIATGAFDPGVLRDGAVIGAIAEDARAWYGPQWDGGRLVDAFDRMRRRDTFPDGFDGSRRSFARLKNMTSELIGRFADSVEHATRDTYGTDPLTRYRGNLVVPEETGYEIVALKGIAVHFVMAPGEHDPMHVEQRRIVGDLVDVFMKDNPRPSTALENVFLDDWRRAADDGARLRVAIDQVASLTDASAMALHSLLC</sequence>
<evidence type="ECO:0000256" key="2">
    <source>
        <dbReference type="SAM" id="MobiDB-lite"/>
    </source>
</evidence>
<evidence type="ECO:0000259" key="3">
    <source>
        <dbReference type="PROSITE" id="PS51831"/>
    </source>
</evidence>
<evidence type="ECO:0000313" key="4">
    <source>
        <dbReference type="EMBL" id="KFI89524.1"/>
    </source>
</evidence>
<dbReference type="Proteomes" id="UP000029078">
    <property type="component" value="Unassembled WGS sequence"/>
</dbReference>
<dbReference type="EMBL" id="JGZL01000008">
    <property type="protein sequence ID" value="KFI89524.1"/>
    <property type="molecule type" value="Genomic_DNA"/>
</dbReference>
<dbReference type="InterPro" id="IPR003607">
    <property type="entry name" value="HD/PDEase_dom"/>
</dbReference>
<dbReference type="InterPro" id="IPR006674">
    <property type="entry name" value="HD_domain"/>
</dbReference>
<dbReference type="PANTHER" id="PTHR11373">
    <property type="entry name" value="DEOXYNUCLEOSIDE TRIPHOSPHATE TRIPHOSPHOHYDROLASE"/>
    <property type="match status" value="1"/>
</dbReference>
<dbReference type="GO" id="GO:0008832">
    <property type="term" value="F:dGTPase activity"/>
    <property type="evidence" value="ECO:0007669"/>
    <property type="project" value="UniProtKB-EC"/>
</dbReference>
<dbReference type="AlphaFoldDB" id="A0A087D1X4"/>
<dbReference type="SUPFAM" id="SSF109604">
    <property type="entry name" value="HD-domain/PDEase-like"/>
    <property type="match status" value="1"/>
</dbReference>
<reference evidence="4 5" key="1">
    <citation type="submission" date="2014-03" db="EMBL/GenBank/DDBJ databases">
        <title>Genomics of Bifidobacteria.</title>
        <authorList>
            <person name="Ventura M."/>
            <person name="Milani C."/>
            <person name="Lugli G.A."/>
        </authorList>
    </citation>
    <scope>NUCLEOTIDE SEQUENCE [LARGE SCALE GENOMIC DNA]</scope>
    <source>
        <strain evidence="4 5">LMG 21811</strain>
    </source>
</reference>
<dbReference type="InterPro" id="IPR026875">
    <property type="entry name" value="PHydrolase_assoc_dom"/>
</dbReference>
<keyword evidence="5" id="KW-1185">Reference proteome</keyword>
<dbReference type="SMART" id="SM00471">
    <property type="entry name" value="HDc"/>
    <property type="match status" value="1"/>
</dbReference>
<proteinExistence type="predicted"/>
<evidence type="ECO:0000313" key="5">
    <source>
        <dbReference type="Proteomes" id="UP000029078"/>
    </source>
</evidence>
<dbReference type="GO" id="GO:0006203">
    <property type="term" value="P:dGTP catabolic process"/>
    <property type="evidence" value="ECO:0007669"/>
    <property type="project" value="TreeGrafter"/>
</dbReference>
<dbReference type="STRING" id="78346.BRUM_1308"/>
<dbReference type="Pfam" id="PF01966">
    <property type="entry name" value="HD"/>
    <property type="match status" value="1"/>
</dbReference>
<dbReference type="InterPro" id="IPR050135">
    <property type="entry name" value="dGTPase-like"/>
</dbReference>
<dbReference type="CDD" id="cd00077">
    <property type="entry name" value="HDc"/>
    <property type="match status" value="1"/>
</dbReference>
<dbReference type="RefSeq" id="WP_026646321.1">
    <property type="nucleotide sequence ID" value="NZ_JACJUA010000001.1"/>
</dbReference>
<feature type="domain" description="HD" evidence="3">
    <location>
        <begin position="61"/>
        <end position="216"/>
    </location>
</feature>
<dbReference type="InterPro" id="IPR006261">
    <property type="entry name" value="dGTPase"/>
</dbReference>
<dbReference type="NCBIfam" id="NF002829">
    <property type="entry name" value="PRK03007.1"/>
    <property type="match status" value="1"/>
</dbReference>
<dbReference type="PANTHER" id="PTHR11373:SF32">
    <property type="entry name" value="DEOXYGUANOSINETRIPHOSPHATE TRIPHOSPHOHYDROLASE"/>
    <property type="match status" value="1"/>
</dbReference>
<accession>A0A087D1X4</accession>